<feature type="transmembrane region" description="Helical" evidence="1">
    <location>
        <begin position="101"/>
        <end position="120"/>
    </location>
</feature>
<feature type="transmembrane region" description="Helical" evidence="1">
    <location>
        <begin position="20"/>
        <end position="45"/>
    </location>
</feature>
<dbReference type="Proteomes" id="UP001159427">
    <property type="component" value="Unassembled WGS sequence"/>
</dbReference>
<keyword evidence="1" id="KW-1133">Transmembrane helix</keyword>
<feature type="transmembrane region" description="Helical" evidence="1">
    <location>
        <begin position="132"/>
        <end position="154"/>
    </location>
</feature>
<feature type="transmembrane region" description="Helical" evidence="1">
    <location>
        <begin position="234"/>
        <end position="255"/>
    </location>
</feature>
<evidence type="ECO:0000256" key="1">
    <source>
        <dbReference type="SAM" id="Phobius"/>
    </source>
</evidence>
<reference evidence="2 3" key="1">
    <citation type="submission" date="2022-05" db="EMBL/GenBank/DDBJ databases">
        <authorList>
            <consortium name="Genoscope - CEA"/>
            <person name="William W."/>
        </authorList>
    </citation>
    <scope>NUCLEOTIDE SEQUENCE [LARGE SCALE GENOMIC DNA]</scope>
</reference>
<sequence>MAREENAPALFMSYKTLEILFIVSATINFCVTWSVILPKLCRAILRGVCQRRRKDELVEECESEIPFFCRRFSTNLIFTLIMPVCGIILLANSEALQNPFFVYNGCFCLVFSMALGHYVFKTAEVLTFRSEIFHYKPLLVHHTVAIATYISILIYEQNGIMGLVILFVEGSLVFAEHEQEHFRRVISLTEASKLRKIGSTVLILLALIVKGVIPISLIVIAFLTSSSELLKMSYVPLAFFFLSLVFFAAVDIWFFRDALAEFSRQFARFPRLPMIVVPVSCKSAKESTPSIAINNEGLKRLLLARDGLAGSINITENDLWQKDLNLCQETPSILPLESTTPTEIKGQLVVDIDLNENC</sequence>
<evidence type="ECO:0000313" key="2">
    <source>
        <dbReference type="EMBL" id="CAH3167106.1"/>
    </source>
</evidence>
<keyword evidence="1" id="KW-0812">Transmembrane</keyword>
<keyword evidence="1" id="KW-0472">Membrane</keyword>
<feature type="transmembrane region" description="Helical" evidence="1">
    <location>
        <begin position="76"/>
        <end position="95"/>
    </location>
</feature>
<proteinExistence type="predicted"/>
<feature type="transmembrane region" description="Helical" evidence="1">
    <location>
        <begin position="160"/>
        <end position="176"/>
    </location>
</feature>
<organism evidence="2 3">
    <name type="scientific">Porites evermanni</name>
    <dbReference type="NCBI Taxonomy" id="104178"/>
    <lineage>
        <taxon>Eukaryota</taxon>
        <taxon>Metazoa</taxon>
        <taxon>Cnidaria</taxon>
        <taxon>Anthozoa</taxon>
        <taxon>Hexacorallia</taxon>
        <taxon>Scleractinia</taxon>
        <taxon>Fungiina</taxon>
        <taxon>Poritidae</taxon>
        <taxon>Porites</taxon>
    </lineage>
</organism>
<feature type="transmembrane region" description="Helical" evidence="1">
    <location>
        <begin position="197"/>
        <end position="222"/>
    </location>
</feature>
<keyword evidence="3" id="KW-1185">Reference proteome</keyword>
<comment type="caution">
    <text evidence="2">The sequence shown here is derived from an EMBL/GenBank/DDBJ whole genome shotgun (WGS) entry which is preliminary data.</text>
</comment>
<accession>A0ABN8QS02</accession>
<dbReference type="EMBL" id="CALNXI010001381">
    <property type="protein sequence ID" value="CAH3167106.1"/>
    <property type="molecule type" value="Genomic_DNA"/>
</dbReference>
<gene>
    <name evidence="2" type="ORF">PEVE_00005929</name>
</gene>
<name>A0ABN8QS02_9CNID</name>
<evidence type="ECO:0000313" key="3">
    <source>
        <dbReference type="Proteomes" id="UP001159427"/>
    </source>
</evidence>
<protein>
    <submittedName>
        <fullName evidence="2">Uncharacterized protein</fullName>
    </submittedName>
</protein>